<evidence type="ECO:0000256" key="1">
    <source>
        <dbReference type="PIRSR" id="PIRSR011396-1"/>
    </source>
</evidence>
<dbReference type="InterPro" id="IPR033856">
    <property type="entry name" value="Trp_halogen"/>
</dbReference>
<gene>
    <name evidence="3" type="ordered locus">CPS_0239</name>
</gene>
<feature type="binding site" evidence="2">
    <location>
        <position position="199"/>
    </location>
    <ligand>
        <name>FAD</name>
        <dbReference type="ChEBI" id="CHEBI:57692"/>
    </ligand>
</feature>
<evidence type="ECO:0000313" key="4">
    <source>
        <dbReference type="Proteomes" id="UP000000547"/>
    </source>
</evidence>
<dbReference type="InterPro" id="IPR006905">
    <property type="entry name" value="Flavin_halogenase"/>
</dbReference>
<feature type="active site" evidence="1">
    <location>
        <position position="85"/>
    </location>
</feature>
<dbReference type="GO" id="GO:0000166">
    <property type="term" value="F:nucleotide binding"/>
    <property type="evidence" value="ECO:0007669"/>
    <property type="project" value="UniProtKB-KW"/>
</dbReference>
<dbReference type="RefSeq" id="WP_011041113.1">
    <property type="nucleotide sequence ID" value="NC_003910.7"/>
</dbReference>
<dbReference type="GO" id="GO:0004497">
    <property type="term" value="F:monooxygenase activity"/>
    <property type="evidence" value="ECO:0007669"/>
    <property type="project" value="InterPro"/>
</dbReference>
<feature type="binding site" evidence="2">
    <location>
        <position position="85"/>
    </location>
    <ligand>
        <name>7-chloro-L-tryptophan</name>
        <dbReference type="ChEBI" id="CHEBI:58713"/>
    </ligand>
</feature>
<protein>
    <submittedName>
        <fullName evidence="3">Putative tryptophan halogenase</fullName>
    </submittedName>
</protein>
<dbReference type="PIRSF" id="PIRSF011396">
    <property type="entry name" value="Trp_halogenase"/>
    <property type="match status" value="1"/>
</dbReference>
<dbReference type="SUPFAM" id="SSF51905">
    <property type="entry name" value="FAD/NAD(P)-binding domain"/>
    <property type="match status" value="1"/>
</dbReference>
<dbReference type="InterPro" id="IPR050816">
    <property type="entry name" value="Flavin-dep_Halogenase_NPB"/>
</dbReference>
<dbReference type="PANTHER" id="PTHR43747:SF4">
    <property type="entry name" value="FLAVIN-DEPENDENT TRYPTOPHAN HALOGENASE"/>
    <property type="match status" value="1"/>
</dbReference>
<dbReference type="AlphaFoldDB" id="Q48AA7"/>
<organism evidence="3 4">
    <name type="scientific">Colwellia psychrerythraea (strain 34H / ATCC BAA-681)</name>
    <name type="common">Vibrio psychroerythus</name>
    <dbReference type="NCBI Taxonomy" id="167879"/>
    <lineage>
        <taxon>Bacteria</taxon>
        <taxon>Pseudomonadati</taxon>
        <taxon>Pseudomonadota</taxon>
        <taxon>Gammaproteobacteria</taxon>
        <taxon>Alteromonadales</taxon>
        <taxon>Colwelliaceae</taxon>
        <taxon>Colwellia</taxon>
    </lineage>
</organism>
<reference evidence="3" key="1">
    <citation type="journal article" date="2005" name="Proc. Natl. Acad. Sci. U.S.A.">
        <title>The psychrophilic lifestyle as revealed by the genome sequence of Colwellia psychrerythraea 34H through genomic and proteomic analyses.</title>
        <authorList>
            <person name="Methe B.A."/>
            <person name="Nelson K.E."/>
            <person name="Deming J.W."/>
            <person name="Momen B."/>
            <person name="Melamud E."/>
            <person name="Zhang X."/>
            <person name="Moult J."/>
            <person name="Madupu R."/>
            <person name="Nelson W.C."/>
            <person name="Dodson R.J."/>
            <person name="Brinkac L.M."/>
            <person name="Daugherty S.C."/>
            <person name="Durkin A.S."/>
            <person name="DeBoy R.T."/>
            <person name="Kolonay J.F."/>
            <person name="Sullivan S.A."/>
            <person name="Zhou L."/>
            <person name="Davidsen T.M."/>
            <person name="Wu M."/>
            <person name="Huston A.L."/>
            <person name="Lewis M."/>
            <person name="Weaver B."/>
            <person name="Weidman J.F."/>
            <person name="Khouri H."/>
            <person name="Utterback T.R."/>
            <person name="Feldblyum T.V."/>
            <person name="Fraser C.M."/>
        </authorList>
    </citation>
    <scope>NUCLEOTIDE SEQUENCE [LARGE SCALE GENOMIC DNA]</scope>
    <source>
        <strain evidence="3">34H</strain>
    </source>
</reference>
<name>Q48AA7_COLP3</name>
<dbReference type="PANTHER" id="PTHR43747">
    <property type="entry name" value="FAD-BINDING PROTEIN"/>
    <property type="match status" value="1"/>
</dbReference>
<keyword evidence="2" id="KW-0274">FAD</keyword>
<dbReference type="KEGG" id="cps:CPS_0239"/>
<dbReference type="STRING" id="167879.CPS_0239"/>
<accession>Q48AA7</accession>
<feature type="binding site" evidence="2">
    <location>
        <position position="372"/>
    </location>
    <ligand>
        <name>L-tryptophan</name>
        <dbReference type="ChEBI" id="CHEBI:57912"/>
    </ligand>
</feature>
<evidence type="ECO:0000313" key="3">
    <source>
        <dbReference type="EMBL" id="AAZ28359.1"/>
    </source>
</evidence>
<sequence>MHIMNKLTKTVVIVGGGIAGWLTAGRLAAKHKSNTEQGLNVILIESANIPAVGVGEGTWPTMRSTLRALGISESDFIRECEASFKQGAKFAKWFDGTEDDFYYHPLVLPQGFGKTDLAAHWLAKQTQTKQKNSHVNSFSNEVCYQEAICEQGLAPKTIRHAEFSDVANYAYHLDSAKFAVFLQKHCQEKLGVTHIVDDVTGVNCDVNRADKDIIDETIDKGDILSVSTQNHGDIAGELFVDCTGFSSLLLGKHYQVPFKKCDDILFIDTALAVQVPYDSKDSPIASHTISTGQKAGWIWDIGLQHRRGVGYVYSSKHSTEAEARAVLAEYVGDKFSSLNVRKIPIVSGHREKFWQNNCVAVGLSAGFLEPLEASALVMVELAAQMISEQLPASREVMDVVAKRFNETALYRWDRIIDFLKLHYILSERTEPFWTDNRESATIPQSLQDLMTEWKYRSPADHDFTSNNEVFPAASYQYVLYGMGFKSDYCHTPYAFDDCDFADGQFKQNKVLIDKALSSLPSNRELLDKIKSYGFSRI</sequence>
<feature type="binding site" evidence="2">
    <location>
        <begin position="16"/>
        <end position="19"/>
    </location>
    <ligand>
        <name>FAD</name>
        <dbReference type="ChEBI" id="CHEBI:57692"/>
    </ligand>
</feature>
<feature type="binding site" evidence="2">
    <location>
        <position position="363"/>
    </location>
    <ligand>
        <name>FAD</name>
        <dbReference type="ChEBI" id="CHEBI:57692"/>
    </ligand>
</feature>
<dbReference type="EMBL" id="CP000083">
    <property type="protein sequence ID" value="AAZ28359.1"/>
    <property type="molecule type" value="Genomic_DNA"/>
</dbReference>
<dbReference type="HOGENOM" id="CLU_022247_0_0_6"/>
<dbReference type="Pfam" id="PF04820">
    <property type="entry name" value="Trp_halogenase"/>
    <property type="match status" value="1"/>
</dbReference>
<evidence type="ECO:0000256" key="2">
    <source>
        <dbReference type="PIRSR" id="PIRSR011396-2"/>
    </source>
</evidence>
<keyword evidence="2" id="KW-0285">Flavoprotein</keyword>
<dbReference type="InterPro" id="IPR036188">
    <property type="entry name" value="FAD/NAD-bd_sf"/>
</dbReference>
<keyword evidence="2" id="KW-0547">Nucleotide-binding</keyword>
<dbReference type="Proteomes" id="UP000000547">
    <property type="component" value="Chromosome"/>
</dbReference>
<dbReference type="Gene3D" id="3.50.50.60">
    <property type="entry name" value="FAD/NAD(P)-binding domain"/>
    <property type="match status" value="1"/>
</dbReference>
<proteinExistence type="predicted"/>